<dbReference type="Pfam" id="PF13116">
    <property type="entry name" value="YhdP"/>
    <property type="match status" value="2"/>
</dbReference>
<feature type="region of interest" description="Disordered" evidence="1">
    <location>
        <begin position="1347"/>
        <end position="1367"/>
    </location>
</feature>
<proteinExistence type="predicted"/>
<feature type="domain" description="YhdP central" evidence="2">
    <location>
        <begin position="9"/>
        <end position="278"/>
    </location>
</feature>
<name>A0A127F8A0_STEDE</name>
<reference evidence="3 4" key="1">
    <citation type="submission" date="2015-06" db="EMBL/GenBank/DDBJ databases">
        <title>A Comprehensive Approach to Explore the Metabolic and Phylogenetic Diversity of Bacterial Steroid Degradation in the Environment: Testosterone as an Example.</title>
        <authorList>
            <person name="Yang F.-C."/>
            <person name="Chen Y.-L."/>
            <person name="Yu C.-P."/>
            <person name="Tang S.-L."/>
            <person name="Wang P.-H."/>
            <person name="Ismail W."/>
            <person name="Wang C.-H."/>
            <person name="Yang C.-Y."/>
            <person name="Chiang Y.-R."/>
        </authorList>
    </citation>
    <scope>NUCLEOTIDE SEQUENCE [LARGE SCALE GENOMIC DNA]</scope>
    <source>
        <strain evidence="3 4">DSM 18526</strain>
    </source>
</reference>
<protein>
    <recommendedName>
        <fullName evidence="2">YhdP central domain-containing protein</fullName>
    </recommendedName>
</protein>
<dbReference type="InterPro" id="IPR011836">
    <property type="entry name" value="YhdP"/>
</dbReference>
<feature type="domain" description="YhdP central" evidence="2">
    <location>
        <begin position="356"/>
        <end position="1333"/>
    </location>
</feature>
<dbReference type="InterPro" id="IPR025263">
    <property type="entry name" value="YhdP_central"/>
</dbReference>
<dbReference type="PANTHER" id="PTHR38690">
    <property type="entry name" value="PROTEASE-RELATED"/>
    <property type="match status" value="1"/>
</dbReference>
<keyword evidence="4" id="KW-1185">Reference proteome</keyword>
<organism evidence="3 4">
    <name type="scientific">Steroidobacter denitrificans</name>
    <dbReference type="NCBI Taxonomy" id="465721"/>
    <lineage>
        <taxon>Bacteria</taxon>
        <taxon>Pseudomonadati</taxon>
        <taxon>Pseudomonadota</taxon>
        <taxon>Gammaproteobacteria</taxon>
        <taxon>Steroidobacterales</taxon>
        <taxon>Steroidobacteraceae</taxon>
        <taxon>Steroidobacter</taxon>
    </lineage>
</organism>
<dbReference type="Proteomes" id="UP000070250">
    <property type="component" value="Chromosome"/>
</dbReference>
<dbReference type="STRING" id="465721.ACG33_05940"/>
<dbReference type="PANTHER" id="PTHR38690:SF1">
    <property type="entry name" value="PROTEASE"/>
    <property type="match status" value="1"/>
</dbReference>
<evidence type="ECO:0000259" key="2">
    <source>
        <dbReference type="Pfam" id="PF13116"/>
    </source>
</evidence>
<dbReference type="NCBIfam" id="TIGR02099">
    <property type="entry name" value="YhdP family protein"/>
    <property type="match status" value="1"/>
</dbReference>
<sequence length="1367" mass="145551">MASRAGKRLKRLLGCLAAVLVLAGLLLGAFGFVVGRVPEYRGQLQDWLNERSGLVIEFRTISARLRLYGPELVFNDAVVRTPDHTRVLAAASRGSVGFDVWNALRTGRLAAGRFTLEGPRIGLVRTHSGRIELLGQSALPERGGSGAFALDQLPTGRFQVRHAVVSFQDEITGRGPWSLSGVNFILTRDSGSMQLQGAASLPHSLGDGLTFSAHIAGALEDYGALAATFALEGRNIDLAGWAELMPDAWPTLEAGHGSVKLSGQTRGAALTQLSAEVAFVSVSASMPQWTIPLPSAEPMHQPVRLSMPQPSGLAASDLGPADARPMDPGRPEPPTGVTDPQPADADAGDSIPPLLSYTQLGFTLELQREADAWSLSLRDIDLSTAASPWRARHIQTRWSQGPEGEFSFAGRADHLILQNLWPLLAVLPERASLAWLRALNMRGDVQDLEVAYSKAQAQAPPHYTLSARLQGVGFAPLGRAPGLAGLSGELQATEQGGQATLAAQDLRFDLPRLFREPLEVQSLTGALLWRRNDAGWILTGEELHAQSPDGRAQGRIELALPENGASPLLHMDLQLQDLQVSATSRYVPAGKLTAGTMEWFDHAFVAGRLSSGQVTFQGPVRSFPFRDGAGSFLARGHVENAIFNYQPGWTPARDISAEVEFRNESLEVRASSANIDELQLSETRAHVADLQELHIVIQTAVQGRLQQGLRFLQRSPVAANLGADFARLSGKGPIRSSVYLDLPVKSFQNRILEVTTRLTDAQVSMQGVAAPASAVTGFLTLRNSQLAAADLRGRWLGGDFEVQAHVGEGQDPDTSVLTGRGHAAAAHLRTLLELPAAVGIEGAADWQATATFRPASAAAPRSWSVNVQSDLAGLAIALPEPLGKRAEQHRPLQFGVQLVADDAVLARGALGEVRSLIRLTRAKANRGTQDGWRLDRGGVRADGIPPALPAHRGLRLEGSLRRLVLDEWLALSSGAGSAPLTDFLQAANLRIDEFGLFGYAWHDVRGLLQATSAGWRVDVTGPDGAGQVLIPARFSGTQPLRANLERLVLRKAEAEAEAEDAGAADRNGDPQALPNLQLHVSDLRWGDRTIGALDLKASRVPQGIRFDSISVRSEAARAEGHGAWLSTGEGQHSSLTMTITSTDVEATLSALGYDPFIEARHGRVGASVSWPGGFGGNILARASGTISVNAEAGQLMNLQPGAGRVLGLFSIAALPRRLALDFSDLTDKGLAFDNVHGDFQLQDGNAYTSNLLLSGPAVEIGIAGRTGLGTRDYDQTAVVTGNLGASLPMAGVLAGGPAIGAALLLFSQVFKEPLKGITRGYYRITGPWEEPVVERVDAAAAGKADIVGKEGRPSLHRPGVETDSRSR</sequence>
<gene>
    <name evidence="3" type="ORF">ACG33_05940</name>
</gene>
<dbReference type="KEGG" id="sdf:ACG33_05940"/>
<dbReference type="RefSeq" id="WP_066919537.1">
    <property type="nucleotide sequence ID" value="NZ_CP011971.1"/>
</dbReference>
<evidence type="ECO:0000313" key="3">
    <source>
        <dbReference type="EMBL" id="AMN46644.1"/>
    </source>
</evidence>
<feature type="region of interest" description="Disordered" evidence="1">
    <location>
        <begin position="300"/>
        <end position="350"/>
    </location>
</feature>
<evidence type="ECO:0000256" key="1">
    <source>
        <dbReference type="SAM" id="MobiDB-lite"/>
    </source>
</evidence>
<accession>A0A127F8A0</accession>
<dbReference type="EMBL" id="CP011971">
    <property type="protein sequence ID" value="AMN46644.1"/>
    <property type="molecule type" value="Genomic_DNA"/>
</dbReference>
<dbReference type="OrthoDB" id="9762238at2"/>
<evidence type="ECO:0000313" key="4">
    <source>
        <dbReference type="Proteomes" id="UP000070250"/>
    </source>
</evidence>